<comment type="caution">
    <text evidence="1">The sequence shown here is derived from an EMBL/GenBank/DDBJ whole genome shotgun (WGS) entry which is preliminary data.</text>
</comment>
<evidence type="ECO:0000313" key="2">
    <source>
        <dbReference type="EMBL" id="KPG34069.1"/>
    </source>
</evidence>
<evidence type="ECO:0000313" key="4">
    <source>
        <dbReference type="Proteomes" id="UP000037962"/>
    </source>
</evidence>
<dbReference type="RefSeq" id="WP_043077821.1">
    <property type="nucleotide sequence ID" value="NZ_CP011530.1"/>
</dbReference>
<dbReference type="Proteomes" id="UP000037843">
    <property type="component" value="Unassembled WGS sequence"/>
</dbReference>
<gene>
    <name evidence="1" type="ORF">AN908_07765</name>
    <name evidence="2" type="ORF">AN912_12020</name>
</gene>
<dbReference type="Proteomes" id="UP000037962">
    <property type="component" value="Unassembled WGS sequence"/>
</dbReference>
<protein>
    <recommendedName>
        <fullName evidence="5">Gp31 protein</fullName>
    </recommendedName>
</protein>
<dbReference type="AlphaFoldDB" id="A0A7V8LRA8"/>
<keyword evidence="4" id="KW-1185">Reference proteome</keyword>
<dbReference type="OrthoDB" id="4738738at2"/>
<accession>A0A7V8LRA8</accession>
<reference evidence="3 4" key="1">
    <citation type="submission" date="2015-09" db="EMBL/GenBank/DDBJ databases">
        <title>Genome Sequences of Mycobacterium immunogenum Isolates, Recuperated from a Chloraminated Drinking Water Distribution System Simulator Subjected to Episodes of Nitrification.</title>
        <authorList>
            <person name="Gomez-Alvarez V."/>
            <person name="Revetta R.P."/>
        </authorList>
    </citation>
    <scope>NUCLEOTIDE SEQUENCE [LARGE SCALE GENOMIC DNA]</scope>
    <source>
        <strain evidence="1 3">H008</strain>
        <strain evidence="2 4">H076</strain>
    </source>
</reference>
<dbReference type="EMBL" id="LJFS01000012">
    <property type="protein sequence ID" value="KPG34069.1"/>
    <property type="molecule type" value="Genomic_DNA"/>
</dbReference>
<dbReference type="GeneID" id="45765979"/>
<dbReference type="KEGG" id="miz:BAB75_19125"/>
<organism evidence="1 3">
    <name type="scientific">Mycobacteroides immunogenum</name>
    <dbReference type="NCBI Taxonomy" id="83262"/>
    <lineage>
        <taxon>Bacteria</taxon>
        <taxon>Bacillati</taxon>
        <taxon>Actinomycetota</taxon>
        <taxon>Actinomycetes</taxon>
        <taxon>Mycobacteriales</taxon>
        <taxon>Mycobacteriaceae</taxon>
        <taxon>Mycobacteroides</taxon>
    </lineage>
</organism>
<dbReference type="EMBL" id="LJFO01000003">
    <property type="protein sequence ID" value="KPG14423.1"/>
    <property type="molecule type" value="Genomic_DNA"/>
</dbReference>
<evidence type="ECO:0008006" key="5">
    <source>
        <dbReference type="Google" id="ProtNLM"/>
    </source>
</evidence>
<name>A0A7V8LRA8_9MYCO</name>
<proteinExistence type="predicted"/>
<evidence type="ECO:0000313" key="1">
    <source>
        <dbReference type="EMBL" id="KPG14423.1"/>
    </source>
</evidence>
<sequence length="361" mass="38310">MTQPTPGVGWSDGGFSDTDNRFAIRGPLVAVLIRDYRGALTDISPHVFNPLTPDGGLRPDLFAQRKIGGNWINNPEPNEGWLFMGANTKTGGPEREPNIDVSPLEILQSNYPIEKDITKIEKTVKFTPIESLKPLVKRVRNNLPLQDDDGNLLVEDAGQKDFFVGTPLEADFVPRQLLLVRARSRAGGKLYTVEPIPLCKLTKIGAAKMDKEDPDAAELEFSLEPDPFFLIPDPRNSAILIPGLDGEWVGGKGWTTIGGVPKVSNTAPTVTAGAAGKASIVLADPTGAGDPFTIEAESTVDDGTTWLEAVLDNPGAVASAGGNTTVKVKSVAAGATKFRVKVTGTNGASVYTPKSAAVTIT</sequence>
<evidence type="ECO:0000313" key="3">
    <source>
        <dbReference type="Proteomes" id="UP000037843"/>
    </source>
</evidence>